<gene>
    <name evidence="2" type="ORF">PFISCL1PPCAC_18588</name>
</gene>
<keyword evidence="1" id="KW-0472">Membrane</keyword>
<evidence type="ECO:0000313" key="3">
    <source>
        <dbReference type="Proteomes" id="UP001432322"/>
    </source>
</evidence>
<accession>A0AAV5W8Z5</accession>
<name>A0AAV5W8Z5_9BILA</name>
<organism evidence="2 3">
    <name type="scientific">Pristionchus fissidentatus</name>
    <dbReference type="NCBI Taxonomy" id="1538716"/>
    <lineage>
        <taxon>Eukaryota</taxon>
        <taxon>Metazoa</taxon>
        <taxon>Ecdysozoa</taxon>
        <taxon>Nematoda</taxon>
        <taxon>Chromadorea</taxon>
        <taxon>Rhabditida</taxon>
        <taxon>Rhabditina</taxon>
        <taxon>Diplogasteromorpha</taxon>
        <taxon>Diplogasteroidea</taxon>
        <taxon>Neodiplogasteridae</taxon>
        <taxon>Pristionchus</taxon>
    </lineage>
</organism>
<dbReference type="AlphaFoldDB" id="A0AAV5W8Z5"/>
<keyword evidence="3" id="KW-1185">Reference proteome</keyword>
<evidence type="ECO:0000313" key="2">
    <source>
        <dbReference type="EMBL" id="GMT27291.1"/>
    </source>
</evidence>
<evidence type="ECO:0000256" key="1">
    <source>
        <dbReference type="SAM" id="Phobius"/>
    </source>
</evidence>
<reference evidence="2" key="1">
    <citation type="submission" date="2023-10" db="EMBL/GenBank/DDBJ databases">
        <title>Genome assembly of Pristionchus species.</title>
        <authorList>
            <person name="Yoshida K."/>
            <person name="Sommer R.J."/>
        </authorList>
    </citation>
    <scope>NUCLEOTIDE SEQUENCE</scope>
    <source>
        <strain evidence="2">RS5133</strain>
    </source>
</reference>
<dbReference type="EMBL" id="BTSY01000005">
    <property type="protein sequence ID" value="GMT27291.1"/>
    <property type="molecule type" value="Genomic_DNA"/>
</dbReference>
<feature type="non-terminal residue" evidence="2">
    <location>
        <position position="1"/>
    </location>
</feature>
<keyword evidence="1" id="KW-0812">Transmembrane</keyword>
<dbReference type="Proteomes" id="UP001432322">
    <property type="component" value="Unassembled WGS sequence"/>
</dbReference>
<keyword evidence="1" id="KW-1133">Transmembrane helix</keyword>
<sequence>YSNNGRELTNFTWFCKDGEYCCGWTCCSDYGLLEYIVLTIFLAFFYASMVFMLLLLVVPFILLIGILLMEGFEMAQRFWKRIKQSMKMWVGSMRAA</sequence>
<protein>
    <submittedName>
        <fullName evidence="2">Uncharacterized protein</fullName>
    </submittedName>
</protein>
<proteinExistence type="predicted"/>
<feature type="transmembrane region" description="Helical" evidence="1">
    <location>
        <begin position="35"/>
        <end position="68"/>
    </location>
</feature>
<comment type="caution">
    <text evidence="2">The sequence shown here is derived from an EMBL/GenBank/DDBJ whole genome shotgun (WGS) entry which is preliminary data.</text>
</comment>